<organism evidence="2 3">
    <name type="scientific">Pinctada imbricata</name>
    <name type="common">Atlantic pearl-oyster</name>
    <name type="synonym">Pinctada martensii</name>
    <dbReference type="NCBI Taxonomy" id="66713"/>
    <lineage>
        <taxon>Eukaryota</taxon>
        <taxon>Metazoa</taxon>
        <taxon>Spiralia</taxon>
        <taxon>Lophotrochozoa</taxon>
        <taxon>Mollusca</taxon>
        <taxon>Bivalvia</taxon>
        <taxon>Autobranchia</taxon>
        <taxon>Pteriomorphia</taxon>
        <taxon>Pterioida</taxon>
        <taxon>Pterioidea</taxon>
        <taxon>Pteriidae</taxon>
        <taxon>Pinctada</taxon>
    </lineage>
</organism>
<feature type="region of interest" description="Disordered" evidence="1">
    <location>
        <begin position="276"/>
        <end position="303"/>
    </location>
</feature>
<dbReference type="AlphaFoldDB" id="A0AA89BLV0"/>
<dbReference type="PANTHER" id="PTHR17901:SF14">
    <property type="entry name" value="MAGNESIUM-DEPENDENT PHOSPHATASE 1"/>
    <property type="match status" value="1"/>
</dbReference>
<dbReference type="EMBL" id="VSWD01000012">
    <property type="protein sequence ID" value="KAK3085919.1"/>
    <property type="molecule type" value="Genomic_DNA"/>
</dbReference>
<dbReference type="GO" id="GO:0003993">
    <property type="term" value="F:acid phosphatase activity"/>
    <property type="evidence" value="ECO:0007669"/>
    <property type="project" value="TreeGrafter"/>
</dbReference>
<dbReference type="InterPro" id="IPR010036">
    <property type="entry name" value="MDP_1_eu_arc"/>
</dbReference>
<reference evidence="2" key="1">
    <citation type="submission" date="2019-08" db="EMBL/GenBank/DDBJ databases">
        <title>The improved chromosome-level genome for the pearl oyster Pinctada fucata martensii using PacBio sequencing and Hi-C.</title>
        <authorList>
            <person name="Zheng Z."/>
        </authorList>
    </citation>
    <scope>NUCLEOTIDE SEQUENCE</scope>
    <source>
        <strain evidence="2">ZZ-2019</strain>
        <tissue evidence="2">Adductor muscle</tissue>
    </source>
</reference>
<feature type="compositionally biased region" description="Low complexity" evidence="1">
    <location>
        <begin position="276"/>
        <end position="301"/>
    </location>
</feature>
<evidence type="ECO:0000256" key="1">
    <source>
        <dbReference type="SAM" id="MobiDB-lite"/>
    </source>
</evidence>
<accession>A0AA89BLV0</accession>
<gene>
    <name evidence="2" type="ORF">FSP39_010632</name>
</gene>
<comment type="caution">
    <text evidence="2">The sequence shown here is derived from an EMBL/GenBank/DDBJ whole genome shotgun (WGS) entry which is preliminary data.</text>
</comment>
<dbReference type="PANTHER" id="PTHR17901">
    <property type="entry name" value="MAGNESIUM-DEPENDENT PHOSPHATASE 1 MDP1"/>
    <property type="match status" value="1"/>
</dbReference>
<dbReference type="Proteomes" id="UP001186944">
    <property type="component" value="Unassembled WGS sequence"/>
</dbReference>
<proteinExistence type="predicted"/>
<dbReference type="Pfam" id="PF12689">
    <property type="entry name" value="Acid_PPase"/>
    <property type="match status" value="1"/>
</dbReference>
<protein>
    <submittedName>
        <fullName evidence="2">Uncharacterized protein</fullName>
    </submittedName>
</protein>
<keyword evidence="3" id="KW-1185">Reference proteome</keyword>
<dbReference type="InterPro" id="IPR023214">
    <property type="entry name" value="HAD_sf"/>
</dbReference>
<name>A0AA89BLV0_PINIB</name>
<evidence type="ECO:0000313" key="2">
    <source>
        <dbReference type="EMBL" id="KAK3085919.1"/>
    </source>
</evidence>
<dbReference type="Gene3D" id="3.40.50.1000">
    <property type="entry name" value="HAD superfamily/HAD-like"/>
    <property type="match status" value="2"/>
</dbReference>
<sequence length="369" mass="41995">MQSGDAYSPRPGTYSHFGMLFIPRNIGIATYLVDRGLNRGNRNKSSKSVSEIVVDRRRTCFTKIFYDRILRSLRSPTLSHDVRINRDNRSKFFENQKFCHDLCDLLRSSRFHHALLRSSRFNPTLSYDLYDSPQSGLIVAKCKPSIRTISLVYYTLWPFWVDRKVNVEPPFNRTPDGKVFDATSREIKSFPDIEHILHKLHTDGYKLAVASEIKKSSGVEFPDMMFFDDERDHLSEVAHTCLGVTCIWANRGVSEEILEEAFRAFTNNHLNQVSVGISNGNNNNKSDNTSTSNSTLSLNSVDSDESQSETTVIYVHKRRGSRASITYDVPPVIDRAIRLRGRRMSAPALSIPPNLGEKKLISCPEIVEN</sequence>
<evidence type="ECO:0000313" key="3">
    <source>
        <dbReference type="Proteomes" id="UP001186944"/>
    </source>
</evidence>